<evidence type="ECO:0000256" key="1">
    <source>
        <dbReference type="ARBA" id="ARBA00004123"/>
    </source>
</evidence>
<keyword evidence="7" id="KW-1185">Reference proteome</keyword>
<reference evidence="6 7" key="1">
    <citation type="submission" date="2024-07" db="EMBL/GenBank/DDBJ databases">
        <title>Enhanced genomic and transcriptomic resources for Trichinella pseudospiralis and T. spiralis underpin the discovery of pronounced molecular differences between stages and species.</title>
        <authorList>
            <person name="Pasi K.K."/>
            <person name="La Rosa G."/>
            <person name="Gomez-Morales M.A."/>
            <person name="Tosini F."/>
            <person name="Sumanam S."/>
            <person name="Young N.D."/>
            <person name="Chang B.C."/>
            <person name="Robin G.B."/>
        </authorList>
    </citation>
    <scope>NUCLEOTIDE SEQUENCE [LARGE SCALE GENOMIC DNA]</scope>
    <source>
        <strain evidence="6">ISS534</strain>
    </source>
</reference>
<comment type="similarity">
    <text evidence="2">Belongs to the SAS10 family.</text>
</comment>
<feature type="compositionally biased region" description="Acidic residues" evidence="4">
    <location>
        <begin position="93"/>
        <end position="105"/>
    </location>
</feature>
<evidence type="ECO:0000256" key="2">
    <source>
        <dbReference type="ARBA" id="ARBA00010979"/>
    </source>
</evidence>
<name>A0ABR3K942_TRISP</name>
<dbReference type="InterPro" id="IPR018972">
    <property type="entry name" value="Sas10_C_dom"/>
</dbReference>
<proteinExistence type="inferred from homology"/>
<protein>
    <submittedName>
        <fullName evidence="6">Something about silencing protein</fullName>
    </submittedName>
</protein>
<feature type="region of interest" description="Disordered" evidence="4">
    <location>
        <begin position="93"/>
        <end position="125"/>
    </location>
</feature>
<dbReference type="Proteomes" id="UP001558632">
    <property type="component" value="Unassembled WGS sequence"/>
</dbReference>
<feature type="domain" description="Sas10 C-terminal" evidence="5">
    <location>
        <begin position="422"/>
        <end position="470"/>
    </location>
</feature>
<comment type="caution">
    <text evidence="6">The sequence shown here is derived from an EMBL/GenBank/DDBJ whole genome shotgun (WGS) entry which is preliminary data.</text>
</comment>
<gene>
    <name evidence="6" type="ORF">TSPI_04832</name>
</gene>
<evidence type="ECO:0000313" key="6">
    <source>
        <dbReference type="EMBL" id="KAL1231887.1"/>
    </source>
</evidence>
<evidence type="ECO:0000259" key="5">
    <source>
        <dbReference type="Pfam" id="PF09368"/>
    </source>
</evidence>
<evidence type="ECO:0000256" key="3">
    <source>
        <dbReference type="ARBA" id="ARBA00023242"/>
    </source>
</evidence>
<evidence type="ECO:0000313" key="7">
    <source>
        <dbReference type="Proteomes" id="UP001558632"/>
    </source>
</evidence>
<feature type="region of interest" description="Disordered" evidence="4">
    <location>
        <begin position="57"/>
        <end position="77"/>
    </location>
</feature>
<keyword evidence="3" id="KW-0539">Nucleus</keyword>
<dbReference type="Pfam" id="PF09368">
    <property type="entry name" value="Sas10"/>
    <property type="match status" value="1"/>
</dbReference>
<evidence type="ECO:0000256" key="4">
    <source>
        <dbReference type="SAM" id="MobiDB-lite"/>
    </source>
</evidence>
<feature type="compositionally biased region" description="Acidic residues" evidence="4">
    <location>
        <begin position="114"/>
        <end position="125"/>
    </location>
</feature>
<accession>A0ABR3K942</accession>
<organism evidence="6 7">
    <name type="scientific">Trichinella spiralis</name>
    <name type="common">Trichina worm</name>
    <dbReference type="NCBI Taxonomy" id="6334"/>
    <lineage>
        <taxon>Eukaryota</taxon>
        <taxon>Metazoa</taxon>
        <taxon>Ecdysozoa</taxon>
        <taxon>Nematoda</taxon>
        <taxon>Enoplea</taxon>
        <taxon>Dorylaimia</taxon>
        <taxon>Trichinellida</taxon>
        <taxon>Trichinellidae</taxon>
        <taxon>Trichinella</taxon>
    </lineage>
</organism>
<dbReference type="EMBL" id="JBEUSY010000452">
    <property type="protein sequence ID" value="KAL1231887.1"/>
    <property type="molecule type" value="Genomic_DNA"/>
</dbReference>
<feature type="compositionally biased region" description="Acidic residues" evidence="4">
    <location>
        <begin position="67"/>
        <end position="77"/>
    </location>
</feature>
<dbReference type="PANTHER" id="PTHR13237:SF8">
    <property type="entry name" value="SOMETHING ABOUT SILENCING PROTEIN 10"/>
    <property type="match status" value="1"/>
</dbReference>
<sequence length="482" mass="56237">MYTAKTSSAIARNMNDSKTDELHYHLCFSRAYVNVIDMRRKSKNALNYTRRRLKQQAVKNAKKIDPSDESDDSWINDDVDRFHNKRNKLDIEISGEENEDFTSEEEVLRIRSSDEEDENLQDESDYDTNHMEIASDDDFSSDIESSEEDYLPNREAWGKKRSTFYNTDYAGDEHEGFGSSDEEPAELEEIEAKSLQRSLNEWIQGSTFALPRQALVNDAKTDTAVAETMDSSVTKIDMDLSALTNDEKFEILGKRSPLLVMLLKEYKEKVKLNRLFQKFCSLLNLKSELPNVLAIAYKILEANANYIMNISFYIWLHLKNASVDDRHPVVNRIVQWRKCLNIAYKKWNTFEEDIEKILSNLENGQSPSDVASNVDLQLRQHNQNAEEISTVNHDRDSVTENFKIEEQTDKAEQSDTIHNEFGKRSITYEMEKNKGLMPKRKKEQRNPRVRHRNRYRKALKKRRSQIPDVKLLNYADADLIFI</sequence>
<comment type="subcellular location">
    <subcellularLocation>
        <location evidence="1">Nucleus</location>
    </subcellularLocation>
</comment>
<dbReference type="PANTHER" id="PTHR13237">
    <property type="entry name" value="SOMETHING ABOUT SILENCING PROTEIN 10-RELATED"/>
    <property type="match status" value="1"/>
</dbReference>